<evidence type="ECO:0000313" key="2">
    <source>
        <dbReference type="EMBL" id="KAF3764902.1"/>
    </source>
</evidence>
<evidence type="ECO:0000256" key="1">
    <source>
        <dbReference type="SAM" id="MobiDB-lite"/>
    </source>
</evidence>
<accession>A0A9P4Y0U1</accession>
<dbReference type="RefSeq" id="XP_040775863.1">
    <property type="nucleotide sequence ID" value="XM_040923512.1"/>
</dbReference>
<sequence length="97" mass="10866">MPLQFCTTKKKKIARWSFAAISSREEYEMLPRRIKSSEAEVSVGRRLEFGSGKRGRSQEGGREEGCAAVPEISRPSPSSTFGCKSCEPRVVGRERKQ</sequence>
<feature type="region of interest" description="Disordered" evidence="1">
    <location>
        <begin position="50"/>
        <end position="85"/>
    </location>
</feature>
<dbReference type="AlphaFoldDB" id="A0A9P4Y0U1"/>
<proteinExistence type="predicted"/>
<name>A0A9P4Y0U1_CRYP1</name>
<dbReference type="EMBL" id="MU032348">
    <property type="protein sequence ID" value="KAF3764902.1"/>
    <property type="molecule type" value="Genomic_DNA"/>
</dbReference>
<keyword evidence="3" id="KW-1185">Reference proteome</keyword>
<organism evidence="2 3">
    <name type="scientific">Cryphonectria parasitica (strain ATCC 38755 / EP155)</name>
    <dbReference type="NCBI Taxonomy" id="660469"/>
    <lineage>
        <taxon>Eukaryota</taxon>
        <taxon>Fungi</taxon>
        <taxon>Dikarya</taxon>
        <taxon>Ascomycota</taxon>
        <taxon>Pezizomycotina</taxon>
        <taxon>Sordariomycetes</taxon>
        <taxon>Sordariomycetidae</taxon>
        <taxon>Diaporthales</taxon>
        <taxon>Cryphonectriaceae</taxon>
        <taxon>Cryphonectria-Endothia species complex</taxon>
        <taxon>Cryphonectria</taxon>
    </lineage>
</organism>
<evidence type="ECO:0000313" key="3">
    <source>
        <dbReference type="Proteomes" id="UP000803844"/>
    </source>
</evidence>
<reference evidence="2" key="1">
    <citation type="journal article" date="2020" name="Phytopathology">
        <title>Genome sequence of the chestnut blight fungus Cryphonectria parasitica EP155: A fundamental resource for an archetypical invasive plant pathogen.</title>
        <authorList>
            <person name="Crouch J.A."/>
            <person name="Dawe A."/>
            <person name="Aerts A."/>
            <person name="Barry K."/>
            <person name="Churchill A.C.L."/>
            <person name="Grimwood J."/>
            <person name="Hillman B."/>
            <person name="Milgroom M.G."/>
            <person name="Pangilinan J."/>
            <person name="Smith M."/>
            <person name="Salamov A."/>
            <person name="Schmutz J."/>
            <person name="Yadav J."/>
            <person name="Grigoriev I.V."/>
            <person name="Nuss D."/>
        </authorList>
    </citation>
    <scope>NUCLEOTIDE SEQUENCE</scope>
    <source>
        <strain evidence="2">EP155</strain>
    </source>
</reference>
<protein>
    <submittedName>
        <fullName evidence="2">Uncharacterized protein</fullName>
    </submittedName>
</protein>
<feature type="compositionally biased region" description="Basic and acidic residues" evidence="1">
    <location>
        <begin position="56"/>
        <end position="65"/>
    </location>
</feature>
<gene>
    <name evidence="2" type="ORF">M406DRAFT_356722</name>
</gene>
<dbReference type="Proteomes" id="UP000803844">
    <property type="component" value="Unassembled WGS sequence"/>
</dbReference>
<dbReference type="GeneID" id="63840641"/>
<comment type="caution">
    <text evidence="2">The sequence shown here is derived from an EMBL/GenBank/DDBJ whole genome shotgun (WGS) entry which is preliminary data.</text>
</comment>